<dbReference type="AlphaFoldDB" id="A0A7G6U1F8"/>
<protein>
    <submittedName>
        <fullName evidence="2">Nuclear transport factor 2 family protein</fullName>
    </submittedName>
</protein>
<dbReference type="InterPro" id="IPR037401">
    <property type="entry name" value="SnoaL-like"/>
</dbReference>
<accession>A0A7G6U1F8</accession>
<dbReference type="Gene3D" id="3.10.450.50">
    <property type="match status" value="1"/>
</dbReference>
<sequence length="134" mass="15140">MQTAVSTNTEKLPTVPLLLEIADAFNSRDADRIMSYFTEDCTFYMASGPEPVGRTVSGKAAVHKVLADRFKVIPDMTWTHEYEYVAGTRAVTVWRVTGHATDGTVLDYQGCDLWEFRDGLVVNKDTYWKIVRPD</sequence>
<gene>
    <name evidence="2" type="ORF">HB776_17675</name>
</gene>
<dbReference type="RefSeq" id="WP_184511737.1">
    <property type="nucleotide sequence ID" value="NZ_CP050292.1"/>
</dbReference>
<proteinExistence type="predicted"/>
<evidence type="ECO:0000313" key="2">
    <source>
        <dbReference type="EMBL" id="QND72840.1"/>
    </source>
</evidence>
<name>A0A7G6U1F8_9BRAD</name>
<dbReference type="SUPFAM" id="SSF54427">
    <property type="entry name" value="NTF2-like"/>
    <property type="match status" value="1"/>
</dbReference>
<evidence type="ECO:0000259" key="1">
    <source>
        <dbReference type="Pfam" id="PF12680"/>
    </source>
</evidence>
<organism evidence="2 3">
    <name type="scientific">Tardiphaga robiniae</name>
    <dbReference type="NCBI Taxonomy" id="943830"/>
    <lineage>
        <taxon>Bacteria</taxon>
        <taxon>Pseudomonadati</taxon>
        <taxon>Pseudomonadota</taxon>
        <taxon>Alphaproteobacteria</taxon>
        <taxon>Hyphomicrobiales</taxon>
        <taxon>Nitrobacteraceae</taxon>
        <taxon>Tardiphaga</taxon>
    </lineage>
</organism>
<dbReference type="KEGG" id="trb:HB776_17675"/>
<reference evidence="3" key="1">
    <citation type="journal article" date="2020" name="Mol. Plant Microbe">
        <title>Rhizobial microsymbionts of the narrowly endemic Oxytropis species growing in Kamchatka are characterized by significant genetic diversity and possess a set of genes that are associated with T3SS and T6SS secretion systems and can affect the development of symbiosis.</title>
        <authorList>
            <person name="Safronova V."/>
            <person name="Guro P."/>
            <person name="Sazanova A."/>
            <person name="Kuznetsova I."/>
            <person name="Belimov A."/>
            <person name="Yakubov V."/>
            <person name="Chirak E."/>
            <person name="Afonin A."/>
            <person name="Gogolev Y."/>
            <person name="Andronov E."/>
            <person name="Tikhonovich I."/>
        </authorList>
    </citation>
    <scope>NUCLEOTIDE SEQUENCE [LARGE SCALE GENOMIC DNA]</scope>
    <source>
        <strain evidence="3">581</strain>
    </source>
</reference>
<dbReference type="Pfam" id="PF12680">
    <property type="entry name" value="SnoaL_2"/>
    <property type="match status" value="1"/>
</dbReference>
<feature type="domain" description="SnoaL-like" evidence="1">
    <location>
        <begin position="22"/>
        <end position="122"/>
    </location>
</feature>
<dbReference type="InterPro" id="IPR032710">
    <property type="entry name" value="NTF2-like_dom_sf"/>
</dbReference>
<dbReference type="EMBL" id="CP050292">
    <property type="protein sequence ID" value="QND72840.1"/>
    <property type="molecule type" value="Genomic_DNA"/>
</dbReference>
<evidence type="ECO:0000313" key="3">
    <source>
        <dbReference type="Proteomes" id="UP000515291"/>
    </source>
</evidence>
<dbReference type="Proteomes" id="UP000515291">
    <property type="component" value="Chromosome"/>
</dbReference>